<proteinExistence type="predicted"/>
<feature type="transmembrane region" description="Helical" evidence="1">
    <location>
        <begin position="86"/>
        <end position="104"/>
    </location>
</feature>
<dbReference type="Proteomes" id="UP000029120">
    <property type="component" value="Chromosome 7"/>
</dbReference>
<protein>
    <submittedName>
        <fullName evidence="3">Uncharacterized protein</fullName>
    </submittedName>
</protein>
<dbReference type="AlphaFoldDB" id="A0A087GIE2"/>
<evidence type="ECO:0000256" key="2">
    <source>
        <dbReference type="SAM" id="SignalP"/>
    </source>
</evidence>
<organism evidence="3 4">
    <name type="scientific">Arabis alpina</name>
    <name type="common">Alpine rock-cress</name>
    <dbReference type="NCBI Taxonomy" id="50452"/>
    <lineage>
        <taxon>Eukaryota</taxon>
        <taxon>Viridiplantae</taxon>
        <taxon>Streptophyta</taxon>
        <taxon>Embryophyta</taxon>
        <taxon>Tracheophyta</taxon>
        <taxon>Spermatophyta</taxon>
        <taxon>Magnoliopsida</taxon>
        <taxon>eudicotyledons</taxon>
        <taxon>Gunneridae</taxon>
        <taxon>Pentapetalae</taxon>
        <taxon>rosids</taxon>
        <taxon>malvids</taxon>
        <taxon>Brassicales</taxon>
        <taxon>Brassicaceae</taxon>
        <taxon>Arabideae</taxon>
        <taxon>Arabis</taxon>
    </lineage>
</organism>
<dbReference type="EMBL" id="CM002875">
    <property type="protein sequence ID" value="KFK29644.1"/>
    <property type="molecule type" value="Genomic_DNA"/>
</dbReference>
<keyword evidence="2" id="KW-0732">Signal</keyword>
<gene>
    <name evidence="3" type="ordered locus">AALP_Aa7g160200</name>
</gene>
<feature type="chain" id="PRO_5001822082" evidence="2">
    <location>
        <begin position="23"/>
        <end position="105"/>
    </location>
</feature>
<keyword evidence="4" id="KW-1185">Reference proteome</keyword>
<reference evidence="4" key="1">
    <citation type="journal article" date="2015" name="Nat. Plants">
        <title>Genome expansion of Arabis alpina linked with retrotransposition and reduced symmetric DNA methylation.</title>
        <authorList>
            <person name="Willing E.M."/>
            <person name="Rawat V."/>
            <person name="Mandakova T."/>
            <person name="Maumus F."/>
            <person name="James G.V."/>
            <person name="Nordstroem K.J."/>
            <person name="Becker C."/>
            <person name="Warthmann N."/>
            <person name="Chica C."/>
            <person name="Szarzynska B."/>
            <person name="Zytnicki M."/>
            <person name="Albani M.C."/>
            <person name="Kiefer C."/>
            <person name="Bergonzi S."/>
            <person name="Castaings L."/>
            <person name="Mateos J.L."/>
            <person name="Berns M.C."/>
            <person name="Bujdoso N."/>
            <person name="Piofczyk T."/>
            <person name="de Lorenzo L."/>
            <person name="Barrero-Sicilia C."/>
            <person name="Mateos I."/>
            <person name="Piednoel M."/>
            <person name="Hagmann J."/>
            <person name="Chen-Min-Tao R."/>
            <person name="Iglesias-Fernandez R."/>
            <person name="Schuster S.C."/>
            <person name="Alonso-Blanco C."/>
            <person name="Roudier F."/>
            <person name="Carbonero P."/>
            <person name="Paz-Ares J."/>
            <person name="Davis S.J."/>
            <person name="Pecinka A."/>
            <person name="Quesneville H."/>
            <person name="Colot V."/>
            <person name="Lysak M.A."/>
            <person name="Weigel D."/>
            <person name="Coupland G."/>
            <person name="Schneeberger K."/>
        </authorList>
    </citation>
    <scope>NUCLEOTIDE SEQUENCE [LARGE SCALE GENOMIC DNA]</scope>
    <source>
        <strain evidence="4">cv. Pajares</strain>
    </source>
</reference>
<feature type="signal peptide" evidence="2">
    <location>
        <begin position="1"/>
        <end position="22"/>
    </location>
</feature>
<dbReference type="OMA" id="HGISQMS"/>
<evidence type="ECO:0000256" key="1">
    <source>
        <dbReference type="SAM" id="Phobius"/>
    </source>
</evidence>
<evidence type="ECO:0000313" key="3">
    <source>
        <dbReference type="EMBL" id="KFK29644.1"/>
    </source>
</evidence>
<keyword evidence="1" id="KW-1133">Transmembrane helix</keyword>
<name>A0A087GIE2_ARAAL</name>
<dbReference type="OrthoDB" id="1104396at2759"/>
<evidence type="ECO:0000313" key="4">
    <source>
        <dbReference type="Proteomes" id="UP000029120"/>
    </source>
</evidence>
<keyword evidence="1" id="KW-0472">Membrane</keyword>
<accession>A0A087GIE2</accession>
<sequence length="105" mass="11654">MKRHYQNLLIIISIFFIVSAFSQELQCCSDKTVHAVHTERPIVGVSDTKVAHGISQMSKARAVYGGDSIIKPKRNKNNAIASTTRSASLALLQVIVVTMVYLFLY</sequence>
<keyword evidence="1" id="KW-0812">Transmembrane</keyword>
<dbReference type="Gramene" id="KFK29644">
    <property type="protein sequence ID" value="KFK29644"/>
    <property type="gene ID" value="AALP_AA7G160200"/>
</dbReference>